<feature type="domain" description="Peptidase M9 collagenase N-terminal" evidence="16">
    <location>
        <begin position="107"/>
        <end position="288"/>
    </location>
</feature>
<protein>
    <recommendedName>
        <fullName evidence="4">microbial collagenase</fullName>
        <ecNumber evidence="4">3.4.24.3</ecNumber>
    </recommendedName>
</protein>
<evidence type="ECO:0000256" key="8">
    <source>
        <dbReference type="ARBA" id="ARBA00022729"/>
    </source>
</evidence>
<feature type="active site" evidence="13">
    <location>
        <position position="511"/>
    </location>
</feature>
<keyword evidence="6" id="KW-0645">Protease</keyword>
<accession>A0A371PWT7</accession>
<evidence type="ECO:0000256" key="5">
    <source>
        <dbReference type="ARBA" id="ARBA00022525"/>
    </source>
</evidence>
<evidence type="ECO:0000313" key="18">
    <source>
        <dbReference type="Proteomes" id="UP000262477"/>
    </source>
</evidence>
<evidence type="ECO:0000256" key="7">
    <source>
        <dbReference type="ARBA" id="ARBA00022723"/>
    </source>
</evidence>
<feature type="chain" id="PRO_5016737350" description="microbial collagenase" evidence="15">
    <location>
        <begin position="32"/>
        <end position="667"/>
    </location>
</feature>
<evidence type="ECO:0000256" key="14">
    <source>
        <dbReference type="SAM" id="MobiDB-lite"/>
    </source>
</evidence>
<feature type="compositionally biased region" description="Low complexity" evidence="14">
    <location>
        <begin position="91"/>
        <end position="105"/>
    </location>
</feature>
<dbReference type="RefSeq" id="WP_128510534.1">
    <property type="nucleotide sequence ID" value="NZ_QUAC01000242.1"/>
</dbReference>
<dbReference type="EC" id="3.4.24.3" evidence="4"/>
<evidence type="ECO:0000313" key="17">
    <source>
        <dbReference type="EMBL" id="REK86623.1"/>
    </source>
</evidence>
<keyword evidence="8 15" id="KW-0732">Signal</keyword>
<dbReference type="Proteomes" id="UP000262477">
    <property type="component" value="Unassembled WGS sequence"/>
</dbReference>
<feature type="signal peptide" evidence="15">
    <location>
        <begin position="1"/>
        <end position="31"/>
    </location>
</feature>
<evidence type="ECO:0000256" key="15">
    <source>
        <dbReference type="SAM" id="SignalP"/>
    </source>
</evidence>
<dbReference type="GO" id="GO:0006508">
    <property type="term" value="P:proteolysis"/>
    <property type="evidence" value="ECO:0007669"/>
    <property type="project" value="UniProtKB-KW"/>
</dbReference>
<dbReference type="AlphaFoldDB" id="A0A371PWT7"/>
<dbReference type="GO" id="GO:0008270">
    <property type="term" value="F:zinc ion binding"/>
    <property type="evidence" value="ECO:0007669"/>
    <property type="project" value="InterPro"/>
</dbReference>
<reference evidence="17 18" key="1">
    <citation type="submission" date="2018-08" db="EMBL/GenBank/DDBJ databases">
        <title>Streptomyces NEAU-D10 sp. nov., a novel Actinomycete isolated from soil.</title>
        <authorList>
            <person name="Jin L."/>
        </authorList>
    </citation>
    <scope>NUCLEOTIDE SEQUENCE [LARGE SCALE GENOMIC DNA]</scope>
    <source>
        <strain evidence="17 18">NEAU-D10</strain>
    </source>
</reference>
<evidence type="ECO:0000256" key="6">
    <source>
        <dbReference type="ARBA" id="ARBA00022670"/>
    </source>
</evidence>
<dbReference type="EMBL" id="QUAC01000242">
    <property type="protein sequence ID" value="REK86623.1"/>
    <property type="molecule type" value="Genomic_DNA"/>
</dbReference>
<proteinExistence type="predicted"/>
<evidence type="ECO:0000256" key="11">
    <source>
        <dbReference type="ARBA" id="ARBA00023049"/>
    </source>
</evidence>
<name>A0A371PWT7_STRIH</name>
<dbReference type="Gene3D" id="3.40.30.160">
    <property type="entry name" value="Collagenase ColT, N-terminal domain"/>
    <property type="match status" value="1"/>
</dbReference>
<dbReference type="PANTHER" id="PTHR13062">
    <property type="entry name" value="COLLAGENASE"/>
    <property type="match status" value="1"/>
</dbReference>
<dbReference type="Pfam" id="PF01752">
    <property type="entry name" value="Peptidase_M9"/>
    <property type="match status" value="1"/>
</dbReference>
<evidence type="ECO:0000256" key="3">
    <source>
        <dbReference type="ARBA" id="ARBA00004613"/>
    </source>
</evidence>
<keyword evidence="9" id="KW-0378">Hydrolase</keyword>
<organism evidence="17 18">
    <name type="scientific">Streptomyces inhibens</name>
    <dbReference type="NCBI Taxonomy" id="2293571"/>
    <lineage>
        <taxon>Bacteria</taxon>
        <taxon>Bacillati</taxon>
        <taxon>Actinomycetota</taxon>
        <taxon>Actinomycetes</taxon>
        <taxon>Kitasatosporales</taxon>
        <taxon>Streptomycetaceae</taxon>
        <taxon>Streptomyces</taxon>
    </lineage>
</organism>
<keyword evidence="18" id="KW-1185">Reference proteome</keyword>
<dbReference type="GO" id="GO:0004222">
    <property type="term" value="F:metalloendopeptidase activity"/>
    <property type="evidence" value="ECO:0007669"/>
    <property type="project" value="InterPro"/>
</dbReference>
<keyword evidence="7" id="KW-0479">Metal-binding</keyword>
<gene>
    <name evidence="17" type="ORF">DY245_31175</name>
</gene>
<sequence>MRYRFPLPRYMAGGLAACVATAGLLAAPAQATPRSPDAARAGTASRTTPHPVPPTGSTVGANERPALQGRPLGVAQLPPLNAKNPPTSSTAAAQQKGGAKHGAAASCSPSDFGGRTGSELVTFVKASTTDCVNTLFSVTGKDAHDVFREDQMVTIANAFQSGATAYPGDNADNVLQLVLFLRAGYYVQSNHQDDVGDYGPTLAAASQGSLDAFFANSHSKDVTSGNGDVLSEVMILTDSANEQARYLNTYKEVLSGYNSSYDDIPSMLAAVNNVYTPLWRGNWNPDYVKAVTADPSIIDTLNTFALDHLDMLGTDNSYLDSNAGMNVARYVEHAALQEKVRPLMKGLLDASKMTGPTAPLWVTVASQADAYDQANCSYFGVCDLSDQLTKAALPVTHDCDATHTIKAQSLTAEELDATCTSILSQDAYVHDLVKDNGPIPNQYESTIQLVVFGSRSDYQTYAGAIYGVDTNNGGITMIGDPTKPDNKPMSIMYQRSDDNGFPARIWNLNHEYTHYLDARDDMKGDFGQQTAVPDVWWIEGLAEYISYGYRKITDDEAVTEAGKHTYKLSTLFQSTYDNSDVTRTYPWGYLAVRYMFEKHPEDIATMLDHFRTGDYAGGYAVYNTDIGTRYDADFDSWLTACADGACAAKPGSTTTPSAQRSLARPST</sequence>
<feature type="region of interest" description="Disordered" evidence="14">
    <location>
        <begin position="31"/>
        <end position="111"/>
    </location>
</feature>
<dbReference type="PANTHER" id="PTHR13062:SF9">
    <property type="entry name" value="MICROBIAL COLLAGENASE"/>
    <property type="match status" value="1"/>
</dbReference>
<keyword evidence="5" id="KW-0964">Secreted</keyword>
<keyword evidence="10" id="KW-0862">Zinc</keyword>
<comment type="cofactor">
    <cofactor evidence="2">
        <name>Zn(2+)</name>
        <dbReference type="ChEBI" id="CHEBI:29105"/>
    </cofactor>
</comment>
<comment type="caution">
    <text evidence="17">The sequence shown here is derived from an EMBL/GenBank/DDBJ whole genome shotgun (WGS) entry which is preliminary data.</text>
</comment>
<evidence type="ECO:0000256" key="9">
    <source>
        <dbReference type="ARBA" id="ARBA00022801"/>
    </source>
</evidence>
<evidence type="ECO:0000256" key="1">
    <source>
        <dbReference type="ARBA" id="ARBA00000424"/>
    </source>
</evidence>
<keyword evidence="11" id="KW-0482">Metalloprotease</keyword>
<keyword evidence="12" id="KW-0865">Zymogen</keyword>
<dbReference type="Pfam" id="PF08453">
    <property type="entry name" value="Peptidase_M9_N"/>
    <property type="match status" value="1"/>
</dbReference>
<evidence type="ECO:0000259" key="16">
    <source>
        <dbReference type="Pfam" id="PF08453"/>
    </source>
</evidence>
<evidence type="ECO:0000256" key="2">
    <source>
        <dbReference type="ARBA" id="ARBA00001947"/>
    </source>
</evidence>
<dbReference type="InterPro" id="IPR002169">
    <property type="entry name" value="Peptidase_M9A/M9B"/>
</dbReference>
<evidence type="ECO:0000256" key="10">
    <source>
        <dbReference type="ARBA" id="ARBA00022833"/>
    </source>
</evidence>
<dbReference type="GO" id="GO:0005576">
    <property type="term" value="C:extracellular region"/>
    <property type="evidence" value="ECO:0007669"/>
    <property type="project" value="UniProtKB-SubCell"/>
</dbReference>
<comment type="subcellular location">
    <subcellularLocation>
        <location evidence="3">Secreted</location>
    </subcellularLocation>
</comment>
<dbReference type="PRINTS" id="PR00931">
    <property type="entry name" value="MICOLLPTASE"/>
</dbReference>
<evidence type="ECO:0000256" key="12">
    <source>
        <dbReference type="ARBA" id="ARBA00023145"/>
    </source>
</evidence>
<evidence type="ECO:0000256" key="13">
    <source>
        <dbReference type="PIRSR" id="PIRSR602169-1"/>
    </source>
</evidence>
<evidence type="ECO:0000256" key="4">
    <source>
        <dbReference type="ARBA" id="ARBA00012653"/>
    </source>
</evidence>
<comment type="catalytic activity">
    <reaction evidence="1">
        <text>Digestion of native collagen in the triple helical region at Xaa-|-Gly bonds. With synthetic peptides, a preference is shown for Gly at P3 and P1', Pro and Ala at P2 and P2', and hydroxyproline, Ala or Arg at P3'.</text>
        <dbReference type="EC" id="3.4.24.3"/>
    </reaction>
</comment>
<dbReference type="Gene3D" id="1.10.390.20">
    <property type="match status" value="1"/>
</dbReference>
<dbReference type="OrthoDB" id="9802683at2"/>
<dbReference type="InterPro" id="IPR013661">
    <property type="entry name" value="Peptidase_M9_N_dom"/>
</dbReference>